<dbReference type="InterPro" id="IPR036396">
    <property type="entry name" value="Cyt_P450_sf"/>
</dbReference>
<dbReference type="AlphaFoldDB" id="A0A6A5THD1"/>
<protein>
    <submittedName>
        <fullName evidence="15">Cytochrome P450</fullName>
    </submittedName>
</protein>
<proteinExistence type="inferred from homology"/>
<feature type="binding site" description="axial binding residue" evidence="13">
    <location>
        <position position="375"/>
    </location>
    <ligand>
        <name>heme</name>
        <dbReference type="ChEBI" id="CHEBI:30413"/>
    </ligand>
    <ligandPart>
        <name>Fe</name>
        <dbReference type="ChEBI" id="CHEBI:18248"/>
    </ligandPart>
</feature>
<dbReference type="PRINTS" id="PR00465">
    <property type="entry name" value="EP450IV"/>
</dbReference>
<dbReference type="InterPro" id="IPR001128">
    <property type="entry name" value="Cyt_P450"/>
</dbReference>
<keyword evidence="10 13" id="KW-0408">Iron</keyword>
<keyword evidence="9 14" id="KW-0560">Oxidoreductase</keyword>
<evidence type="ECO:0000256" key="11">
    <source>
        <dbReference type="ARBA" id="ARBA00023033"/>
    </source>
</evidence>
<evidence type="ECO:0000256" key="8">
    <source>
        <dbReference type="ARBA" id="ARBA00022989"/>
    </source>
</evidence>
<comment type="cofactor">
    <cofactor evidence="1 13">
        <name>heme</name>
        <dbReference type="ChEBI" id="CHEBI:30413"/>
    </cofactor>
</comment>
<dbReference type="GO" id="GO:0005506">
    <property type="term" value="F:iron ion binding"/>
    <property type="evidence" value="ECO:0007669"/>
    <property type="project" value="InterPro"/>
</dbReference>
<evidence type="ECO:0000256" key="14">
    <source>
        <dbReference type="RuleBase" id="RU000461"/>
    </source>
</evidence>
<evidence type="ECO:0000313" key="15">
    <source>
        <dbReference type="EMBL" id="KAF1950206.1"/>
    </source>
</evidence>
<dbReference type="InterPro" id="IPR017972">
    <property type="entry name" value="Cyt_P450_CS"/>
</dbReference>
<keyword evidence="7 13" id="KW-0479">Metal-binding</keyword>
<evidence type="ECO:0000256" key="9">
    <source>
        <dbReference type="ARBA" id="ARBA00023002"/>
    </source>
</evidence>
<evidence type="ECO:0000256" key="7">
    <source>
        <dbReference type="ARBA" id="ARBA00022723"/>
    </source>
</evidence>
<evidence type="ECO:0000256" key="10">
    <source>
        <dbReference type="ARBA" id="ARBA00023004"/>
    </source>
</evidence>
<evidence type="ECO:0000256" key="4">
    <source>
        <dbReference type="ARBA" id="ARBA00010617"/>
    </source>
</evidence>
<dbReference type="Gene3D" id="1.10.630.10">
    <property type="entry name" value="Cytochrome P450"/>
    <property type="match status" value="1"/>
</dbReference>
<comment type="pathway">
    <text evidence="3">Mycotoxin biosynthesis.</text>
</comment>
<dbReference type="Pfam" id="PF00067">
    <property type="entry name" value="p450"/>
    <property type="match status" value="1"/>
</dbReference>
<comment type="subcellular location">
    <subcellularLocation>
        <location evidence="2">Membrane</location>
    </subcellularLocation>
</comment>
<dbReference type="EMBL" id="ML977028">
    <property type="protein sequence ID" value="KAF1950206.1"/>
    <property type="molecule type" value="Genomic_DNA"/>
</dbReference>
<dbReference type="OrthoDB" id="1844152at2759"/>
<evidence type="ECO:0000256" key="6">
    <source>
        <dbReference type="ARBA" id="ARBA00022692"/>
    </source>
</evidence>
<organism evidence="15 16">
    <name type="scientific">Byssothecium circinans</name>
    <dbReference type="NCBI Taxonomy" id="147558"/>
    <lineage>
        <taxon>Eukaryota</taxon>
        <taxon>Fungi</taxon>
        <taxon>Dikarya</taxon>
        <taxon>Ascomycota</taxon>
        <taxon>Pezizomycotina</taxon>
        <taxon>Dothideomycetes</taxon>
        <taxon>Pleosporomycetidae</taxon>
        <taxon>Pleosporales</taxon>
        <taxon>Massarineae</taxon>
        <taxon>Massarinaceae</taxon>
        <taxon>Byssothecium</taxon>
    </lineage>
</organism>
<keyword evidence="6" id="KW-0812">Transmembrane</keyword>
<evidence type="ECO:0000256" key="12">
    <source>
        <dbReference type="ARBA" id="ARBA00023136"/>
    </source>
</evidence>
<dbReference type="Proteomes" id="UP000800035">
    <property type="component" value="Unassembled WGS sequence"/>
</dbReference>
<evidence type="ECO:0000256" key="1">
    <source>
        <dbReference type="ARBA" id="ARBA00001971"/>
    </source>
</evidence>
<evidence type="ECO:0000313" key="16">
    <source>
        <dbReference type="Proteomes" id="UP000800035"/>
    </source>
</evidence>
<keyword evidence="11 14" id="KW-0503">Monooxygenase</keyword>
<accession>A0A6A5THD1</accession>
<evidence type="ECO:0000256" key="5">
    <source>
        <dbReference type="ARBA" id="ARBA00022617"/>
    </source>
</evidence>
<sequence>MHGTVHPKEMEELAVPHCSAIVEANASVVQSALRVGREGVCERDQAIRKAVHGLVLELMVYTVKKGLNSRLNEATQLCIEECALAFSEELGDCSEFKSVGALEAFCGIAHRAASRILVGDRLCRDSSFKAASYSYFSGHGITGGILLYLPLGPLRNVLATPLSYFQRVRQRRVLSIVADEFQRRISSNVVSNVDAIDWTLDMLKEVPGKPEEPLPLFQMSHEVVHILGASHAPVGMAITQLMWHMILRPADLAALRTEAEDAVAKVGFTERMVEFLPLQDSFIQETNRLYPNNLVSVQRVITGEPFVFQDGLKLPAGTRLAFPTGPHLRDPDVFDNPNEFDGYRFVKLTEDGVKRWAASHAHQHNLVFGYGNHVCPGRFFAVRLIKVIFTKLIMEYDILSDWKGGGVPPSFHVEGSIFPHTRARILLRKRV</sequence>
<evidence type="ECO:0000256" key="13">
    <source>
        <dbReference type="PIRSR" id="PIRSR602403-1"/>
    </source>
</evidence>
<keyword evidence="12" id="KW-0472">Membrane</keyword>
<keyword evidence="16" id="KW-1185">Reference proteome</keyword>
<keyword evidence="5 13" id="KW-0349">Heme</keyword>
<keyword evidence="8" id="KW-1133">Transmembrane helix</keyword>
<evidence type="ECO:0000256" key="2">
    <source>
        <dbReference type="ARBA" id="ARBA00004370"/>
    </source>
</evidence>
<dbReference type="GO" id="GO:0020037">
    <property type="term" value="F:heme binding"/>
    <property type="evidence" value="ECO:0007669"/>
    <property type="project" value="InterPro"/>
</dbReference>
<comment type="similarity">
    <text evidence="4 14">Belongs to the cytochrome P450 family.</text>
</comment>
<dbReference type="GO" id="GO:0004497">
    <property type="term" value="F:monooxygenase activity"/>
    <property type="evidence" value="ECO:0007669"/>
    <property type="project" value="UniProtKB-KW"/>
</dbReference>
<evidence type="ECO:0000256" key="3">
    <source>
        <dbReference type="ARBA" id="ARBA00004685"/>
    </source>
</evidence>
<dbReference type="PANTHER" id="PTHR46206">
    <property type="entry name" value="CYTOCHROME P450"/>
    <property type="match status" value="1"/>
</dbReference>
<name>A0A6A5THD1_9PLEO</name>
<dbReference type="SUPFAM" id="SSF48264">
    <property type="entry name" value="Cytochrome P450"/>
    <property type="match status" value="1"/>
</dbReference>
<dbReference type="InterPro" id="IPR002403">
    <property type="entry name" value="Cyt_P450_E_grp-IV"/>
</dbReference>
<dbReference type="GO" id="GO:0016020">
    <property type="term" value="C:membrane"/>
    <property type="evidence" value="ECO:0007669"/>
    <property type="project" value="UniProtKB-SubCell"/>
</dbReference>
<dbReference type="PANTHER" id="PTHR46206:SF5">
    <property type="entry name" value="P450, PUTATIVE (EUROFUNG)-RELATED"/>
    <property type="match status" value="1"/>
</dbReference>
<dbReference type="CDD" id="cd11041">
    <property type="entry name" value="CYP503A1-like"/>
    <property type="match status" value="1"/>
</dbReference>
<gene>
    <name evidence="15" type="ORF">CC80DRAFT_246849</name>
</gene>
<dbReference type="GO" id="GO:0016705">
    <property type="term" value="F:oxidoreductase activity, acting on paired donors, with incorporation or reduction of molecular oxygen"/>
    <property type="evidence" value="ECO:0007669"/>
    <property type="project" value="InterPro"/>
</dbReference>
<dbReference type="PROSITE" id="PS00086">
    <property type="entry name" value="CYTOCHROME_P450"/>
    <property type="match status" value="1"/>
</dbReference>
<reference evidence="15" key="1">
    <citation type="journal article" date="2020" name="Stud. Mycol.">
        <title>101 Dothideomycetes genomes: a test case for predicting lifestyles and emergence of pathogens.</title>
        <authorList>
            <person name="Haridas S."/>
            <person name="Albert R."/>
            <person name="Binder M."/>
            <person name="Bloem J."/>
            <person name="Labutti K."/>
            <person name="Salamov A."/>
            <person name="Andreopoulos B."/>
            <person name="Baker S."/>
            <person name="Barry K."/>
            <person name="Bills G."/>
            <person name="Bluhm B."/>
            <person name="Cannon C."/>
            <person name="Castanera R."/>
            <person name="Culley D."/>
            <person name="Daum C."/>
            <person name="Ezra D."/>
            <person name="Gonzalez J."/>
            <person name="Henrissat B."/>
            <person name="Kuo A."/>
            <person name="Liang C."/>
            <person name="Lipzen A."/>
            <person name="Lutzoni F."/>
            <person name="Magnuson J."/>
            <person name="Mondo S."/>
            <person name="Nolan M."/>
            <person name="Ohm R."/>
            <person name="Pangilinan J."/>
            <person name="Park H.-J."/>
            <person name="Ramirez L."/>
            <person name="Alfaro M."/>
            <person name="Sun H."/>
            <person name="Tritt A."/>
            <person name="Yoshinaga Y."/>
            <person name="Zwiers L.-H."/>
            <person name="Turgeon B."/>
            <person name="Goodwin S."/>
            <person name="Spatafora J."/>
            <person name="Crous P."/>
            <person name="Grigoriev I."/>
        </authorList>
    </citation>
    <scope>NUCLEOTIDE SEQUENCE</scope>
    <source>
        <strain evidence="15">CBS 675.92</strain>
    </source>
</reference>